<keyword evidence="3" id="KW-1185">Reference proteome</keyword>
<keyword evidence="1" id="KW-0812">Transmembrane</keyword>
<reference evidence="2 3" key="1">
    <citation type="submission" date="2021-01" db="EMBL/GenBank/DDBJ databases">
        <title>Whole genome shotgun sequence of Verrucosispora andamanensis NBRC 109075.</title>
        <authorList>
            <person name="Komaki H."/>
            <person name="Tamura T."/>
        </authorList>
    </citation>
    <scope>NUCLEOTIDE SEQUENCE [LARGE SCALE GENOMIC DNA]</scope>
    <source>
        <strain evidence="2 3">NBRC 109075</strain>
    </source>
</reference>
<dbReference type="Proteomes" id="UP000647017">
    <property type="component" value="Unassembled WGS sequence"/>
</dbReference>
<name>A0ABQ4I0X9_9ACTN</name>
<keyword evidence="1" id="KW-1133">Transmembrane helix</keyword>
<proteinExistence type="predicted"/>
<sequence>MTISRLVLATAVAVPSGAVGLAAPVVADIAAHPVAAEGVTMSAGRLGSTVAALLGLAGVIIGGLALARPRTGETRRGAIALAAGIAALALGALVVVTSDSGIGTGNGRGGGYVALVVGLIAVVVGVVAVARSRRAG</sequence>
<organism evidence="2 3">
    <name type="scientific">Micromonospora andamanensis</name>
    <dbReference type="NCBI Taxonomy" id="1287068"/>
    <lineage>
        <taxon>Bacteria</taxon>
        <taxon>Bacillati</taxon>
        <taxon>Actinomycetota</taxon>
        <taxon>Actinomycetes</taxon>
        <taxon>Micromonosporales</taxon>
        <taxon>Micromonosporaceae</taxon>
        <taxon>Micromonospora</taxon>
    </lineage>
</organism>
<dbReference type="Pfam" id="PF19733">
    <property type="entry name" value="DUF6223"/>
    <property type="match status" value="1"/>
</dbReference>
<keyword evidence="1" id="KW-0472">Membrane</keyword>
<feature type="transmembrane region" description="Helical" evidence="1">
    <location>
        <begin position="46"/>
        <end position="66"/>
    </location>
</feature>
<accession>A0ABQ4I0X9</accession>
<comment type="caution">
    <text evidence="2">The sequence shown here is derived from an EMBL/GenBank/DDBJ whole genome shotgun (WGS) entry which is preliminary data.</text>
</comment>
<protein>
    <recommendedName>
        <fullName evidence="4">Major facilitator superfamily (MFS) profile domain-containing protein</fullName>
    </recommendedName>
</protein>
<feature type="transmembrane region" description="Helical" evidence="1">
    <location>
        <begin position="109"/>
        <end position="130"/>
    </location>
</feature>
<dbReference type="EMBL" id="BOOZ01000033">
    <property type="protein sequence ID" value="GIJ11516.1"/>
    <property type="molecule type" value="Genomic_DNA"/>
</dbReference>
<gene>
    <name evidence="2" type="ORF">Van01_47300</name>
</gene>
<evidence type="ECO:0000313" key="3">
    <source>
        <dbReference type="Proteomes" id="UP000647017"/>
    </source>
</evidence>
<feature type="transmembrane region" description="Helical" evidence="1">
    <location>
        <begin position="78"/>
        <end position="97"/>
    </location>
</feature>
<evidence type="ECO:0008006" key="4">
    <source>
        <dbReference type="Google" id="ProtNLM"/>
    </source>
</evidence>
<dbReference type="RefSeq" id="WP_239099253.1">
    <property type="nucleotide sequence ID" value="NZ_BOOZ01000033.1"/>
</dbReference>
<dbReference type="InterPro" id="IPR045770">
    <property type="entry name" value="DUF6223"/>
</dbReference>
<evidence type="ECO:0000256" key="1">
    <source>
        <dbReference type="SAM" id="Phobius"/>
    </source>
</evidence>
<evidence type="ECO:0000313" key="2">
    <source>
        <dbReference type="EMBL" id="GIJ11516.1"/>
    </source>
</evidence>